<evidence type="ECO:0000313" key="3">
    <source>
        <dbReference type="EMBL" id="NEZ57553.1"/>
    </source>
</evidence>
<protein>
    <submittedName>
        <fullName evidence="3">Uncharacterized protein</fullName>
    </submittedName>
</protein>
<feature type="signal peptide" evidence="2">
    <location>
        <begin position="1"/>
        <end position="27"/>
    </location>
</feature>
<evidence type="ECO:0000256" key="1">
    <source>
        <dbReference type="SAM" id="MobiDB-lite"/>
    </source>
</evidence>
<accession>A0A6M0RP67</accession>
<organism evidence="3 4">
    <name type="scientific">Adonisia turfae CCMR0081</name>
    <dbReference type="NCBI Taxonomy" id="2292702"/>
    <lineage>
        <taxon>Bacteria</taxon>
        <taxon>Bacillati</taxon>
        <taxon>Cyanobacteriota</taxon>
        <taxon>Adonisia</taxon>
        <taxon>Adonisia turfae</taxon>
    </lineage>
</organism>
<feature type="compositionally biased region" description="Polar residues" evidence="1">
    <location>
        <begin position="42"/>
        <end position="64"/>
    </location>
</feature>
<dbReference type="EMBL" id="QXHD01000004">
    <property type="protein sequence ID" value="NEZ57553.1"/>
    <property type="molecule type" value="Genomic_DNA"/>
</dbReference>
<dbReference type="Proteomes" id="UP000481033">
    <property type="component" value="Unassembled WGS sequence"/>
</dbReference>
<name>A0A6M0RP67_9CYAN</name>
<feature type="chain" id="PRO_5026917741" evidence="2">
    <location>
        <begin position="28"/>
        <end position="109"/>
    </location>
</feature>
<evidence type="ECO:0000313" key="4">
    <source>
        <dbReference type="Proteomes" id="UP000481033"/>
    </source>
</evidence>
<gene>
    <name evidence="3" type="ORF">DXZ20_18155</name>
</gene>
<dbReference type="RefSeq" id="WP_163666463.1">
    <property type="nucleotide sequence ID" value="NZ_QXHD01000004.1"/>
</dbReference>
<feature type="compositionally biased region" description="Low complexity" evidence="1">
    <location>
        <begin position="68"/>
        <end position="89"/>
    </location>
</feature>
<keyword evidence="2" id="KW-0732">Signal</keyword>
<feature type="compositionally biased region" description="Basic and acidic residues" evidence="1">
    <location>
        <begin position="96"/>
        <end position="109"/>
    </location>
</feature>
<dbReference type="AlphaFoldDB" id="A0A6M0RP67"/>
<reference evidence="3 4" key="1">
    <citation type="journal article" date="2020" name="Microb. Ecol.">
        <title>Ecogenomics of the Marine Benthic Filamentous Cyanobacterium Adonisia.</title>
        <authorList>
            <person name="Walter J.M."/>
            <person name="Coutinho F.H."/>
            <person name="Leomil L."/>
            <person name="Hargreaves P.I."/>
            <person name="Campeao M.E."/>
            <person name="Vieira V.V."/>
            <person name="Silva B.S."/>
            <person name="Fistarol G.O."/>
            <person name="Salomon P.S."/>
            <person name="Sawabe T."/>
            <person name="Mino S."/>
            <person name="Hosokawa M."/>
            <person name="Miyashita H."/>
            <person name="Maruyama F."/>
            <person name="van Verk M.C."/>
            <person name="Dutilh B.E."/>
            <person name="Thompson C.C."/>
            <person name="Thompson F.L."/>
        </authorList>
    </citation>
    <scope>NUCLEOTIDE SEQUENCE [LARGE SCALE GENOMIC DNA]</scope>
    <source>
        <strain evidence="3 4">CCMR0081</strain>
    </source>
</reference>
<feature type="region of interest" description="Disordered" evidence="1">
    <location>
        <begin position="42"/>
        <end position="109"/>
    </location>
</feature>
<sequence>MVKKLVLLCLIGIVGVAVFLGPQWAFASPDATLTTHWIAQMETSSANVPQEQPSQKNTNQQDTQPAAEKTPPKQTTTEQQSSERSQSKPFNPYDMKALKRFDAGDHRAK</sequence>
<evidence type="ECO:0000256" key="2">
    <source>
        <dbReference type="SAM" id="SignalP"/>
    </source>
</evidence>
<comment type="caution">
    <text evidence="3">The sequence shown here is derived from an EMBL/GenBank/DDBJ whole genome shotgun (WGS) entry which is preliminary data.</text>
</comment>
<keyword evidence="4" id="KW-1185">Reference proteome</keyword>
<proteinExistence type="predicted"/>